<dbReference type="Proteomes" id="UP000838686">
    <property type="component" value="Unassembled WGS sequence"/>
</dbReference>
<feature type="domain" description="Plasmid pRiA4b Orf3-like" evidence="1">
    <location>
        <begin position="16"/>
        <end position="186"/>
    </location>
</feature>
<sequence length="391" mass="45762">MVLLLCLERGELTTMVYICRIELDEIKPKIWREFQFHPDVTFHQLHKIIQVVMGWENYHLYEFHVNERVIGLPAPSFEHVKDREVLNARRESVQKHIHEESTFFTYVYDFGDDWRHTVTLIKIDSSTSDPAPLCLDGARSCPQEDVGGVLGHQHMLEVLFTPNHPERDQFIGWVREGYTPEHFSCEEVNMELLMQKDKLIPKSHIKRSDGKKPVKLMKSTLNKHLKQLSNDQLIDLVKACFDASKDMEKFLAIRILGDEAVKSLFHEYRKKVEQQFFPERGFGKLKLQEAKKAISEFERLTGSVKYSMELQLIYVENGVDFTLSYGDIDERFYNSMESVYADVINLVNEDETAELFDEYEERIEAIVSKTEEMGWGFHDGLAALYAQIRWI</sequence>
<keyword evidence="3" id="KW-1185">Reference proteome</keyword>
<gene>
    <name evidence="2" type="ORF">PAECIP111893_01877</name>
</gene>
<proteinExistence type="predicted"/>
<dbReference type="EMBL" id="CAKMMF010000008">
    <property type="protein sequence ID" value="CAH1202674.1"/>
    <property type="molecule type" value="Genomic_DNA"/>
</dbReference>
<dbReference type="PANTHER" id="PTHR41878:SF1">
    <property type="entry name" value="TNPR PROTEIN"/>
    <property type="match status" value="1"/>
</dbReference>
<name>A0ABM9C449_9BACL</name>
<evidence type="ECO:0000313" key="2">
    <source>
        <dbReference type="EMBL" id="CAH1202674.1"/>
    </source>
</evidence>
<reference evidence="2" key="1">
    <citation type="submission" date="2022-01" db="EMBL/GenBank/DDBJ databases">
        <authorList>
            <person name="Criscuolo A."/>
        </authorList>
    </citation>
    <scope>NUCLEOTIDE SEQUENCE</scope>
    <source>
        <strain evidence="2">CIP111893</strain>
    </source>
</reference>
<dbReference type="Gene3D" id="3.10.290.30">
    <property type="entry name" value="MM3350-like"/>
    <property type="match status" value="1"/>
</dbReference>
<dbReference type="Pfam" id="PF19652">
    <property type="entry name" value="DUF6155"/>
    <property type="match status" value="1"/>
</dbReference>
<dbReference type="InterPro" id="IPR024047">
    <property type="entry name" value="MM3350-like_sf"/>
</dbReference>
<evidence type="ECO:0000259" key="1">
    <source>
        <dbReference type="Pfam" id="PF07929"/>
    </source>
</evidence>
<dbReference type="InterPro" id="IPR046153">
    <property type="entry name" value="DUF6155"/>
</dbReference>
<dbReference type="PANTHER" id="PTHR41878">
    <property type="entry name" value="LEXA REPRESSOR-RELATED"/>
    <property type="match status" value="1"/>
</dbReference>
<organism evidence="2 3">
    <name type="scientific">Paenibacillus plantiphilus</name>
    <dbReference type="NCBI Taxonomy" id="2905650"/>
    <lineage>
        <taxon>Bacteria</taxon>
        <taxon>Bacillati</taxon>
        <taxon>Bacillota</taxon>
        <taxon>Bacilli</taxon>
        <taxon>Bacillales</taxon>
        <taxon>Paenibacillaceae</taxon>
        <taxon>Paenibacillus</taxon>
    </lineage>
</organism>
<dbReference type="InterPro" id="IPR012912">
    <property type="entry name" value="Plasmid_pRiA4b_Orf3-like"/>
</dbReference>
<dbReference type="SUPFAM" id="SSF159941">
    <property type="entry name" value="MM3350-like"/>
    <property type="match status" value="1"/>
</dbReference>
<evidence type="ECO:0000313" key="3">
    <source>
        <dbReference type="Proteomes" id="UP000838686"/>
    </source>
</evidence>
<comment type="caution">
    <text evidence="2">The sequence shown here is derived from an EMBL/GenBank/DDBJ whole genome shotgun (WGS) entry which is preliminary data.</text>
</comment>
<accession>A0ABM9C449</accession>
<protein>
    <recommendedName>
        <fullName evidence="1">Plasmid pRiA4b Orf3-like domain-containing protein</fullName>
    </recommendedName>
</protein>
<dbReference type="Pfam" id="PF07929">
    <property type="entry name" value="PRiA4_ORF3"/>
    <property type="match status" value="1"/>
</dbReference>